<evidence type="ECO:0000256" key="7">
    <source>
        <dbReference type="SAM" id="Phobius"/>
    </source>
</evidence>
<keyword evidence="11" id="KW-1185">Reference proteome</keyword>
<proteinExistence type="inferred from homology"/>
<evidence type="ECO:0000313" key="11">
    <source>
        <dbReference type="Proteomes" id="UP000184423"/>
    </source>
</evidence>
<evidence type="ECO:0000256" key="3">
    <source>
        <dbReference type="ARBA" id="ARBA00022692"/>
    </source>
</evidence>
<feature type="transmembrane region" description="Helical" evidence="7">
    <location>
        <begin position="275"/>
        <end position="303"/>
    </location>
</feature>
<comment type="subcellular location">
    <subcellularLocation>
        <location evidence="1">Cell membrane</location>
        <topology evidence="1">Multi-pass membrane protein</topology>
    </subcellularLocation>
</comment>
<feature type="domain" description="MacB-like periplasmic core" evidence="9">
    <location>
        <begin position="21"/>
        <end position="244"/>
    </location>
</feature>
<dbReference type="AlphaFoldDB" id="A0A1M4ULC3"/>
<evidence type="ECO:0000256" key="6">
    <source>
        <dbReference type="ARBA" id="ARBA00038076"/>
    </source>
</evidence>
<keyword evidence="2" id="KW-1003">Cell membrane</keyword>
<feature type="domain" description="ABC3 transporter permease C-terminal" evidence="8">
    <location>
        <begin position="282"/>
        <end position="395"/>
    </location>
</feature>
<evidence type="ECO:0000256" key="2">
    <source>
        <dbReference type="ARBA" id="ARBA00022475"/>
    </source>
</evidence>
<dbReference type="EMBL" id="FQVG01000008">
    <property type="protein sequence ID" value="SHE57541.1"/>
    <property type="molecule type" value="Genomic_DNA"/>
</dbReference>
<dbReference type="PANTHER" id="PTHR30572:SF4">
    <property type="entry name" value="ABC TRANSPORTER PERMEASE YTRF"/>
    <property type="match status" value="1"/>
</dbReference>
<dbReference type="Proteomes" id="UP000184423">
    <property type="component" value="Unassembled WGS sequence"/>
</dbReference>
<organism evidence="10 11">
    <name type="scientific">Caloramator proteoclasticus DSM 10124</name>
    <dbReference type="NCBI Taxonomy" id="1121262"/>
    <lineage>
        <taxon>Bacteria</taxon>
        <taxon>Bacillati</taxon>
        <taxon>Bacillota</taxon>
        <taxon>Clostridia</taxon>
        <taxon>Eubacteriales</taxon>
        <taxon>Clostridiaceae</taxon>
        <taxon>Caloramator</taxon>
    </lineage>
</organism>
<keyword evidence="5 7" id="KW-0472">Membrane</keyword>
<evidence type="ECO:0000313" key="10">
    <source>
        <dbReference type="EMBL" id="SHE57541.1"/>
    </source>
</evidence>
<dbReference type="RefSeq" id="WP_073247934.1">
    <property type="nucleotide sequence ID" value="NZ_FQVG01000008.1"/>
</dbReference>
<protein>
    <submittedName>
        <fullName evidence="10">Putative ABC transport system permease protein</fullName>
    </submittedName>
</protein>
<dbReference type="Pfam" id="PF12704">
    <property type="entry name" value="MacB_PCD"/>
    <property type="match status" value="1"/>
</dbReference>
<dbReference type="Pfam" id="PF02687">
    <property type="entry name" value="FtsX"/>
    <property type="match status" value="1"/>
</dbReference>
<accession>A0A1M4ULC3</accession>
<feature type="transmembrane region" description="Helical" evidence="7">
    <location>
        <begin position="363"/>
        <end position="385"/>
    </location>
</feature>
<evidence type="ECO:0000259" key="9">
    <source>
        <dbReference type="Pfam" id="PF12704"/>
    </source>
</evidence>
<gene>
    <name evidence="10" type="ORF">SAMN02746091_00685</name>
</gene>
<feature type="transmembrane region" description="Helical" evidence="7">
    <location>
        <begin position="324"/>
        <end position="357"/>
    </location>
</feature>
<evidence type="ECO:0000256" key="1">
    <source>
        <dbReference type="ARBA" id="ARBA00004651"/>
    </source>
</evidence>
<reference evidence="11" key="1">
    <citation type="submission" date="2016-11" db="EMBL/GenBank/DDBJ databases">
        <authorList>
            <person name="Varghese N."/>
            <person name="Submissions S."/>
        </authorList>
    </citation>
    <scope>NUCLEOTIDE SEQUENCE [LARGE SCALE GENOMIC DNA]</scope>
    <source>
        <strain evidence="11">DSM 10124</strain>
    </source>
</reference>
<dbReference type="InterPro" id="IPR003838">
    <property type="entry name" value="ABC3_permease_C"/>
</dbReference>
<feature type="transmembrane region" description="Helical" evidence="7">
    <location>
        <begin position="21"/>
        <end position="42"/>
    </location>
</feature>
<keyword evidence="4 7" id="KW-1133">Transmembrane helix</keyword>
<dbReference type="GO" id="GO:0005886">
    <property type="term" value="C:plasma membrane"/>
    <property type="evidence" value="ECO:0007669"/>
    <property type="project" value="UniProtKB-SubCell"/>
</dbReference>
<dbReference type="GO" id="GO:0022857">
    <property type="term" value="F:transmembrane transporter activity"/>
    <property type="evidence" value="ECO:0007669"/>
    <property type="project" value="TreeGrafter"/>
</dbReference>
<comment type="similarity">
    <text evidence="6">Belongs to the ABC-4 integral membrane protein family.</text>
</comment>
<evidence type="ECO:0000256" key="4">
    <source>
        <dbReference type="ARBA" id="ARBA00022989"/>
    </source>
</evidence>
<dbReference type="InterPro" id="IPR025857">
    <property type="entry name" value="MacB_PCD"/>
</dbReference>
<dbReference type="InterPro" id="IPR050250">
    <property type="entry name" value="Macrolide_Exporter_MacB"/>
</dbReference>
<sequence length="402" mass="43979">MNILESLKVAIESVLANKMRSFLTMLGIIIGISSVITIVAIGKGGQKKITSEFEDIGVNVLEVKVDNNTQLSTKDYFTLDDVMEIKNKIDEVKNVAPLVQRPVTAKFEKATKRAILMGTTNDYSSIFTVDILYGRFINERDTLLGRNVVVIDNVSAKNIFGYEDCVGKTVRLGSRDNLINAVIVGVYKNEGGAFAAAFGGNMPVIAYVPISFMQKLIPNEFNITQMQVLVSDSKNSETVANNIIKLVESRHFNKGKYKAENMVKQIDQVNNIINIFTMIIGAIAGISLVVGGIGVMNIMLVSVTERTREIGIRKAIGATRRDILIQFLIESLILSLIGGIIGMMLGTLFAYAIGVFLKIEPTVSISTVLIAFLFSSAVGIFFGIYPANKAAKLDPIEALRYE</sequence>
<evidence type="ECO:0000259" key="8">
    <source>
        <dbReference type="Pfam" id="PF02687"/>
    </source>
</evidence>
<evidence type="ECO:0000256" key="5">
    <source>
        <dbReference type="ARBA" id="ARBA00023136"/>
    </source>
</evidence>
<keyword evidence="3 7" id="KW-0812">Transmembrane</keyword>
<name>A0A1M4ULC3_9CLOT</name>
<dbReference type="PANTHER" id="PTHR30572">
    <property type="entry name" value="MEMBRANE COMPONENT OF TRANSPORTER-RELATED"/>
    <property type="match status" value="1"/>
</dbReference>